<dbReference type="EnsemblMetazoa" id="AARA014289-RA">
    <property type="protein sequence ID" value="AARA014289-PA"/>
    <property type="gene ID" value="AARA014289"/>
</dbReference>
<evidence type="ECO:0000313" key="2">
    <source>
        <dbReference type="Proteomes" id="UP000075840"/>
    </source>
</evidence>
<evidence type="ECO:0000313" key="1">
    <source>
        <dbReference type="EnsemblMetazoa" id="AARA014289-PA"/>
    </source>
</evidence>
<dbReference type="EMBL" id="APCN01002969">
    <property type="status" value="NOT_ANNOTATED_CDS"/>
    <property type="molecule type" value="Genomic_DNA"/>
</dbReference>
<dbReference type="AlphaFoldDB" id="A0A182IFM7"/>
<sequence length="20" mass="2418">MNLPLKLNKGKSIYSRRRSR</sequence>
<organism evidence="1 2">
    <name type="scientific">Anopheles arabiensis</name>
    <name type="common">Mosquito</name>
    <dbReference type="NCBI Taxonomy" id="7173"/>
    <lineage>
        <taxon>Eukaryota</taxon>
        <taxon>Metazoa</taxon>
        <taxon>Ecdysozoa</taxon>
        <taxon>Arthropoda</taxon>
        <taxon>Hexapoda</taxon>
        <taxon>Insecta</taxon>
        <taxon>Pterygota</taxon>
        <taxon>Neoptera</taxon>
        <taxon>Endopterygota</taxon>
        <taxon>Diptera</taxon>
        <taxon>Nematocera</taxon>
        <taxon>Culicoidea</taxon>
        <taxon>Culicidae</taxon>
        <taxon>Anophelinae</taxon>
        <taxon>Anopheles</taxon>
    </lineage>
</organism>
<dbReference type="Proteomes" id="UP000075840">
    <property type="component" value="Unassembled WGS sequence"/>
</dbReference>
<protein>
    <submittedName>
        <fullName evidence="1">Uncharacterized protein</fullName>
    </submittedName>
</protein>
<proteinExistence type="predicted"/>
<name>A0A182IFM7_ANOAR</name>
<dbReference type="VEuPathDB" id="VectorBase:AARA014289"/>
<reference evidence="1" key="1">
    <citation type="submission" date="2022-08" db="UniProtKB">
        <authorList>
            <consortium name="EnsemblMetazoa"/>
        </authorList>
    </citation>
    <scope>IDENTIFICATION</scope>
    <source>
        <strain evidence="1">Dongola</strain>
    </source>
</reference>
<accession>A0A182IFM7</accession>
<keyword evidence="2" id="KW-1185">Reference proteome</keyword>